<accession>A0A9X2I107</accession>
<reference evidence="3" key="1">
    <citation type="submission" date="2022-05" db="EMBL/GenBank/DDBJ databases">
        <authorList>
            <person name="Sun H.-N."/>
        </authorList>
    </citation>
    <scope>NUCLEOTIDE SEQUENCE</scope>
    <source>
        <strain evidence="3">HB14</strain>
    </source>
</reference>
<comment type="similarity">
    <text evidence="1">Belongs to the membrane fusion protein (MFP) (TC 8.A.1) family.</text>
</comment>
<evidence type="ECO:0000259" key="2">
    <source>
        <dbReference type="Pfam" id="PF25917"/>
    </source>
</evidence>
<dbReference type="GO" id="GO:0015562">
    <property type="term" value="F:efflux transmembrane transporter activity"/>
    <property type="evidence" value="ECO:0007669"/>
    <property type="project" value="TreeGrafter"/>
</dbReference>
<organism evidence="3 4">
    <name type="scientific">Gilvimarinus xylanilyticus</name>
    <dbReference type="NCBI Taxonomy" id="2944139"/>
    <lineage>
        <taxon>Bacteria</taxon>
        <taxon>Pseudomonadati</taxon>
        <taxon>Pseudomonadota</taxon>
        <taxon>Gammaproteobacteria</taxon>
        <taxon>Cellvibrionales</taxon>
        <taxon>Cellvibrionaceae</taxon>
        <taxon>Gilvimarinus</taxon>
    </lineage>
</organism>
<reference evidence="3" key="2">
    <citation type="submission" date="2023-01" db="EMBL/GenBank/DDBJ databases">
        <title>Gilvimarinus xylanilyticus HB14 isolated from Caulerpa lentillifera aquaculture base in Hainan, China.</title>
        <authorList>
            <person name="Zhang Y.-J."/>
        </authorList>
    </citation>
    <scope>NUCLEOTIDE SEQUENCE</scope>
    <source>
        <strain evidence="3">HB14</strain>
    </source>
</reference>
<dbReference type="PANTHER" id="PTHR30469">
    <property type="entry name" value="MULTIDRUG RESISTANCE PROTEIN MDTA"/>
    <property type="match status" value="1"/>
</dbReference>
<dbReference type="SUPFAM" id="SSF111369">
    <property type="entry name" value="HlyD-like secretion proteins"/>
    <property type="match status" value="1"/>
</dbReference>
<dbReference type="InterPro" id="IPR006143">
    <property type="entry name" value="RND_pump_MFP"/>
</dbReference>
<dbReference type="PANTHER" id="PTHR30469:SF12">
    <property type="entry name" value="MULTIDRUG RESISTANCE PROTEIN MDTA"/>
    <property type="match status" value="1"/>
</dbReference>
<gene>
    <name evidence="3" type="ORF">M6D89_05100</name>
</gene>
<dbReference type="EMBL" id="JAMFTH010000001">
    <property type="protein sequence ID" value="MCP8898673.1"/>
    <property type="molecule type" value="Genomic_DNA"/>
</dbReference>
<dbReference type="RefSeq" id="WP_253966943.1">
    <property type="nucleotide sequence ID" value="NZ_JAMFTH010000001.1"/>
</dbReference>
<dbReference type="Gene3D" id="2.40.30.170">
    <property type="match status" value="1"/>
</dbReference>
<dbReference type="NCBIfam" id="TIGR01730">
    <property type="entry name" value="RND_mfp"/>
    <property type="match status" value="1"/>
</dbReference>
<dbReference type="Pfam" id="PF25917">
    <property type="entry name" value="BSH_RND"/>
    <property type="match status" value="1"/>
</dbReference>
<keyword evidence="4" id="KW-1185">Reference proteome</keyword>
<feature type="domain" description="Multidrug resistance protein MdtA-like barrel-sandwich hybrid" evidence="2">
    <location>
        <begin position="66"/>
        <end position="209"/>
    </location>
</feature>
<dbReference type="GO" id="GO:1990281">
    <property type="term" value="C:efflux pump complex"/>
    <property type="evidence" value="ECO:0007669"/>
    <property type="project" value="TreeGrafter"/>
</dbReference>
<dbReference type="InterPro" id="IPR058625">
    <property type="entry name" value="MdtA-like_BSH"/>
</dbReference>
<sequence>MKKFILPLGICLVGIITVAVLVVAKPKPVPQPPPGDPALVQVDVAPLQPQPTALAVTVSGTVTPKREITVIAQVSGEVTAVGSGFVDGGFFASGEELMRIDDADYQAALLQAQARVAEAQQAVAEEQGLGRQAQREWRDLGDKSANDLFMRKPQLAAAKARLASAQADLKVAQLNLERTHIQVPYAGRVKETLVDVGQYVSAGTALASVYDSAIVEVRLPLTEQQAALIDLPFATPHTEASKPAVTITGTVAGQTHQWAGHLVRTQAFVDADTRMYNAVVEVAEPFAQPVPLLPGLFVEARIDGRSLEGVSVLPRRALYKRDKLLTLDDDNAIVESSVSVLHKNAEQIWVRSDLAADTLVSLEKQSLTPIGVAVDPHPVNAVQPPPVTDSDVKVDVAANSVGE</sequence>
<protein>
    <submittedName>
        <fullName evidence="3">Efflux RND transporter periplasmic adaptor subunit</fullName>
    </submittedName>
</protein>
<dbReference type="Gene3D" id="2.40.50.100">
    <property type="match status" value="1"/>
</dbReference>
<dbReference type="Proteomes" id="UP001139319">
    <property type="component" value="Unassembled WGS sequence"/>
</dbReference>
<name>A0A9X2I107_9GAMM</name>
<proteinExistence type="inferred from homology"/>
<evidence type="ECO:0000313" key="3">
    <source>
        <dbReference type="EMBL" id="MCP8898673.1"/>
    </source>
</evidence>
<comment type="caution">
    <text evidence="3">The sequence shown here is derived from an EMBL/GenBank/DDBJ whole genome shotgun (WGS) entry which is preliminary data.</text>
</comment>
<dbReference type="AlphaFoldDB" id="A0A9X2I107"/>
<dbReference type="Gene3D" id="1.10.287.470">
    <property type="entry name" value="Helix hairpin bin"/>
    <property type="match status" value="1"/>
</dbReference>
<evidence type="ECO:0000256" key="1">
    <source>
        <dbReference type="ARBA" id="ARBA00009477"/>
    </source>
</evidence>
<evidence type="ECO:0000313" key="4">
    <source>
        <dbReference type="Proteomes" id="UP001139319"/>
    </source>
</evidence>